<dbReference type="GO" id="GO:0046872">
    <property type="term" value="F:metal ion binding"/>
    <property type="evidence" value="ECO:0007669"/>
    <property type="project" value="UniProtKB-KW"/>
</dbReference>
<keyword evidence="5" id="KW-0413">Isomerase</keyword>
<dbReference type="PROSITE" id="PS51819">
    <property type="entry name" value="VOC"/>
    <property type="match status" value="1"/>
</dbReference>
<dbReference type="SUPFAM" id="SSF54593">
    <property type="entry name" value="Glyoxalase/Bleomycin resistance protein/Dihydroxybiphenyl dioxygenase"/>
    <property type="match status" value="1"/>
</dbReference>
<dbReference type="GO" id="GO:0046491">
    <property type="term" value="P:L-methylmalonyl-CoA metabolic process"/>
    <property type="evidence" value="ECO:0007669"/>
    <property type="project" value="TreeGrafter"/>
</dbReference>
<dbReference type="PANTHER" id="PTHR43048">
    <property type="entry name" value="METHYLMALONYL-COA EPIMERASE"/>
    <property type="match status" value="1"/>
</dbReference>
<dbReference type="InterPro" id="IPR029068">
    <property type="entry name" value="Glyas_Bleomycin-R_OHBP_Dase"/>
</dbReference>
<protein>
    <submittedName>
        <fullName evidence="5">Methylmalonyl-CoA epimerase</fullName>
        <ecNumber evidence="5">5.1.99.1</ecNumber>
    </submittedName>
</protein>
<comment type="similarity">
    <text evidence="1">Belongs to the methylmalonyl-CoA epimerase family.</text>
</comment>
<evidence type="ECO:0000313" key="6">
    <source>
        <dbReference type="Proteomes" id="UP000319771"/>
    </source>
</evidence>
<evidence type="ECO:0000256" key="3">
    <source>
        <dbReference type="SAM" id="MobiDB-lite"/>
    </source>
</evidence>
<feature type="compositionally biased region" description="Basic and acidic residues" evidence="3">
    <location>
        <begin position="19"/>
        <end position="28"/>
    </location>
</feature>
<feature type="region of interest" description="Disordered" evidence="3">
    <location>
        <begin position="1"/>
        <end position="42"/>
    </location>
</feature>
<evidence type="ECO:0000256" key="2">
    <source>
        <dbReference type="ARBA" id="ARBA00022723"/>
    </source>
</evidence>
<evidence type="ECO:0000256" key="1">
    <source>
        <dbReference type="ARBA" id="ARBA00009308"/>
    </source>
</evidence>
<dbReference type="PANTHER" id="PTHR43048:SF3">
    <property type="entry name" value="METHYLMALONYL-COA EPIMERASE, MITOCHONDRIAL"/>
    <property type="match status" value="1"/>
</dbReference>
<dbReference type="Pfam" id="PF13669">
    <property type="entry name" value="Glyoxalase_4"/>
    <property type="match status" value="1"/>
</dbReference>
<evidence type="ECO:0000259" key="4">
    <source>
        <dbReference type="PROSITE" id="PS51819"/>
    </source>
</evidence>
<dbReference type="GO" id="GO:0004493">
    <property type="term" value="F:methylmalonyl-CoA epimerase activity"/>
    <property type="evidence" value="ECO:0007669"/>
    <property type="project" value="UniProtKB-EC"/>
</dbReference>
<proteinExistence type="inferred from homology"/>
<feature type="compositionally biased region" description="Gly residues" evidence="3">
    <location>
        <begin position="29"/>
        <end position="38"/>
    </location>
</feature>
<gene>
    <name evidence="5" type="primary">mce</name>
    <name evidence="5" type="ORF">E6K81_16125</name>
</gene>
<organism evidence="5 6">
    <name type="scientific">Eiseniibacteriota bacterium</name>
    <dbReference type="NCBI Taxonomy" id="2212470"/>
    <lineage>
        <taxon>Bacteria</taxon>
        <taxon>Candidatus Eiseniibacteriota</taxon>
    </lineage>
</organism>
<name>A0A538TZ31_UNCEI</name>
<comment type="caution">
    <text evidence="5">The sequence shown here is derived from an EMBL/GenBank/DDBJ whole genome shotgun (WGS) entry which is preliminary data.</text>
</comment>
<dbReference type="NCBIfam" id="TIGR03081">
    <property type="entry name" value="metmalonyl_epim"/>
    <property type="match status" value="1"/>
</dbReference>
<feature type="domain" description="VOC" evidence="4">
    <location>
        <begin position="46"/>
        <end position="174"/>
    </location>
</feature>
<dbReference type="AlphaFoldDB" id="A0A538TZ31"/>
<dbReference type="EMBL" id="VBPB01000363">
    <property type="protein sequence ID" value="TMQ68906.1"/>
    <property type="molecule type" value="Genomic_DNA"/>
</dbReference>
<dbReference type="Gene3D" id="3.10.180.10">
    <property type="entry name" value="2,3-Dihydroxybiphenyl 1,2-Dioxygenase, domain 1"/>
    <property type="match status" value="1"/>
</dbReference>
<dbReference type="Proteomes" id="UP000319771">
    <property type="component" value="Unassembled WGS sequence"/>
</dbReference>
<dbReference type="CDD" id="cd07249">
    <property type="entry name" value="MMCE"/>
    <property type="match status" value="1"/>
</dbReference>
<dbReference type="EC" id="5.1.99.1" evidence="5"/>
<sequence>MRRDAARVRDLQARGAAVRARDDRHRDGGAGGSGGSAAAGGAPVRGLSHVAIAVRKAEPLAALLVAALGATRGAEELLDGGALRVLFVHLGPVTLELLEPRSPEHTVAKFLEKRGEGLHHVSLEVADIDAALARCRASGVAPIDETPRPGAHGTQVAFLHPKGLGGVLVELCQARGSGTTSG</sequence>
<accession>A0A538TZ31</accession>
<dbReference type="InterPro" id="IPR051785">
    <property type="entry name" value="MMCE/EMCE_epimerase"/>
</dbReference>
<evidence type="ECO:0000313" key="5">
    <source>
        <dbReference type="EMBL" id="TMQ68906.1"/>
    </source>
</evidence>
<dbReference type="InterPro" id="IPR037523">
    <property type="entry name" value="VOC_core"/>
</dbReference>
<reference evidence="5 6" key="1">
    <citation type="journal article" date="2019" name="Nat. Microbiol.">
        <title>Mediterranean grassland soil C-N compound turnover is dependent on rainfall and depth, and is mediated by genomically divergent microorganisms.</title>
        <authorList>
            <person name="Diamond S."/>
            <person name="Andeer P.F."/>
            <person name="Li Z."/>
            <person name="Crits-Christoph A."/>
            <person name="Burstein D."/>
            <person name="Anantharaman K."/>
            <person name="Lane K.R."/>
            <person name="Thomas B.C."/>
            <person name="Pan C."/>
            <person name="Northen T.R."/>
            <person name="Banfield J.F."/>
        </authorList>
    </citation>
    <scope>NUCLEOTIDE SEQUENCE [LARGE SCALE GENOMIC DNA]</scope>
    <source>
        <strain evidence="5">WS_11</strain>
    </source>
</reference>
<keyword evidence="2" id="KW-0479">Metal-binding</keyword>
<feature type="compositionally biased region" description="Basic and acidic residues" evidence="3">
    <location>
        <begin position="1"/>
        <end position="12"/>
    </location>
</feature>
<dbReference type="InterPro" id="IPR017515">
    <property type="entry name" value="MeMalonyl-CoA_epimerase"/>
</dbReference>